<dbReference type="PROSITE" id="PS51257">
    <property type="entry name" value="PROKAR_LIPOPROTEIN"/>
    <property type="match status" value="1"/>
</dbReference>
<evidence type="ECO:0000259" key="3">
    <source>
        <dbReference type="PROSITE" id="PS51677"/>
    </source>
</evidence>
<proteinExistence type="predicted"/>
<dbReference type="GO" id="GO:0005975">
    <property type="term" value="P:carbohydrate metabolic process"/>
    <property type="evidence" value="ECO:0007669"/>
    <property type="project" value="InterPro"/>
</dbReference>
<protein>
    <submittedName>
        <fullName evidence="4">Peptidoglycan/xylan/chitin deacetylase (PgdA/CDA1 family)</fullName>
    </submittedName>
</protein>
<dbReference type="PANTHER" id="PTHR10587:SF134">
    <property type="entry name" value="SECRETED PROTEIN"/>
    <property type="match status" value="1"/>
</dbReference>
<keyword evidence="2" id="KW-0732">Signal</keyword>
<dbReference type="Gene3D" id="3.20.20.370">
    <property type="entry name" value="Glycoside hydrolase/deacetylase"/>
    <property type="match status" value="1"/>
</dbReference>
<feature type="signal peptide" evidence="2">
    <location>
        <begin position="1"/>
        <end position="32"/>
    </location>
</feature>
<keyword evidence="5" id="KW-1185">Reference proteome</keyword>
<dbReference type="Proteomes" id="UP000320239">
    <property type="component" value="Unassembled WGS sequence"/>
</dbReference>
<dbReference type="GO" id="GO:0016810">
    <property type="term" value="F:hydrolase activity, acting on carbon-nitrogen (but not peptide) bonds"/>
    <property type="evidence" value="ECO:0007669"/>
    <property type="project" value="InterPro"/>
</dbReference>
<feature type="chain" id="PRO_5039217519" evidence="2">
    <location>
        <begin position="33"/>
        <end position="308"/>
    </location>
</feature>
<dbReference type="OrthoDB" id="3373088at2"/>
<evidence type="ECO:0000313" key="4">
    <source>
        <dbReference type="EMBL" id="TWG24542.1"/>
    </source>
</evidence>
<dbReference type="PROSITE" id="PS51677">
    <property type="entry name" value="NODB"/>
    <property type="match status" value="1"/>
</dbReference>
<evidence type="ECO:0000256" key="2">
    <source>
        <dbReference type="SAM" id="SignalP"/>
    </source>
</evidence>
<dbReference type="RefSeq" id="WP_122977636.1">
    <property type="nucleotide sequence ID" value="NZ_BOMX01000162.1"/>
</dbReference>
<accession>A0A561WKZ8</accession>
<dbReference type="Pfam" id="PF01522">
    <property type="entry name" value="Polysacc_deac_1"/>
    <property type="match status" value="1"/>
</dbReference>
<gene>
    <name evidence="4" type="ORF">FHX34_1021102</name>
</gene>
<evidence type="ECO:0000313" key="5">
    <source>
        <dbReference type="Proteomes" id="UP000320239"/>
    </source>
</evidence>
<comment type="caution">
    <text evidence="4">The sequence shown here is derived from an EMBL/GenBank/DDBJ whole genome shotgun (WGS) entry which is preliminary data.</text>
</comment>
<dbReference type="InterPro" id="IPR002509">
    <property type="entry name" value="NODB_dom"/>
</dbReference>
<dbReference type="SUPFAM" id="SSF88713">
    <property type="entry name" value="Glycoside hydrolase/deacetylase"/>
    <property type="match status" value="1"/>
</dbReference>
<reference evidence="4 5" key="1">
    <citation type="submission" date="2019-06" db="EMBL/GenBank/DDBJ databases">
        <title>Sequencing the genomes of 1000 actinobacteria strains.</title>
        <authorList>
            <person name="Klenk H.-P."/>
        </authorList>
    </citation>
    <scope>NUCLEOTIDE SEQUENCE [LARGE SCALE GENOMIC DNA]</scope>
    <source>
        <strain evidence="4 5">DSM 43866</strain>
    </source>
</reference>
<dbReference type="CDD" id="cd10917">
    <property type="entry name" value="CE4_NodB_like_6s_7s"/>
    <property type="match status" value="1"/>
</dbReference>
<dbReference type="InterPro" id="IPR011330">
    <property type="entry name" value="Glyco_hydro/deAcase_b/a-brl"/>
</dbReference>
<dbReference type="EMBL" id="VIWY01000002">
    <property type="protein sequence ID" value="TWG24542.1"/>
    <property type="molecule type" value="Genomic_DNA"/>
</dbReference>
<dbReference type="InterPro" id="IPR050248">
    <property type="entry name" value="Polysacc_deacetylase_ArnD"/>
</dbReference>
<feature type="domain" description="NodB homology" evidence="3">
    <location>
        <begin position="131"/>
        <end position="308"/>
    </location>
</feature>
<evidence type="ECO:0000256" key="1">
    <source>
        <dbReference type="SAM" id="MobiDB-lite"/>
    </source>
</evidence>
<organism evidence="4 5">
    <name type="scientific">Actinoplanes teichomyceticus</name>
    <dbReference type="NCBI Taxonomy" id="1867"/>
    <lineage>
        <taxon>Bacteria</taxon>
        <taxon>Bacillati</taxon>
        <taxon>Actinomycetota</taxon>
        <taxon>Actinomycetes</taxon>
        <taxon>Micromonosporales</taxon>
        <taxon>Micromonosporaceae</taxon>
        <taxon>Actinoplanes</taxon>
    </lineage>
</organism>
<dbReference type="PANTHER" id="PTHR10587">
    <property type="entry name" value="GLYCOSYL TRANSFERASE-RELATED"/>
    <property type="match status" value="1"/>
</dbReference>
<sequence length="308" mass="31869">MRSSRLFRSVAAAALLALVAGCGSSGSRPTGAAAAAAPGATKSGSATAPDPSAAAASAGPNAPEGGPGAGLPESAAAGTGVPESVSAALAALPPDLRARIPRFPPAPAATRVALPGGDKAAFFSHIPTTQKVAFITIDDGWAKNPLALRLFQAANVPVTLFLEVDAIKDDPGYFTPLKAAGATIENHTITHATMTRLSYPGQKREICGGADRLAQLYGDRPTLFRPPGGAYNGTTLRAAHDCGMKAVFNWTQTTDHGKIFYQGTPKVVKPGDIILMHFRPRFVDDFLAVLEAIHKNGLTPARLEDYIP</sequence>
<dbReference type="AlphaFoldDB" id="A0A561WKZ8"/>
<name>A0A561WKZ8_ACTTI</name>
<feature type="region of interest" description="Disordered" evidence="1">
    <location>
        <begin position="28"/>
        <end position="78"/>
    </location>
</feature>